<protein>
    <recommendedName>
        <fullName evidence="2">Fe2OG dioxygenase domain-containing protein</fullName>
    </recommendedName>
</protein>
<accession>A0A8K0TFC0</accession>
<gene>
    <name evidence="3" type="ORF">B0T11DRAFT_330293</name>
</gene>
<dbReference type="InterPro" id="IPR037151">
    <property type="entry name" value="AlkB-like_sf"/>
</dbReference>
<sequence>MDVDKLSGEPPVWADKRQALCDALPFFKSHQGSLYTSNLVARGILIDGEVSIRDILTQDVIITALGGGRVKGPEGKMTRTREASSILFRSATAAMQQGLPVGVIAGEKYSLIGAPLPHAYNVLGWFTITDMWAEKDADGIVMHKLRLEKTDKSSPSWWALKGSAAPDVGHRSYPAVRHHCESCKQESKQVFSQGWACLSAKCNNHFVLPNGEVISDLEYAADNAAPFAWCVTCKQPSKTVFAQTWTCLHKECPSAFALPVGTSKSDLTYSREILLERTACVASDQPIQPTLPIVEQASTSIEFRCGIVCPQCHGCSRRRHWDRWVCETDGCDFVLLAPPEPLTLVDVMKEMNEAQMRKSYKNAFVRSPHVESFFKTFGDYSVHGFSIKDPFSTKSEAGTVHIFRATDQINAREGGANQMWHEIHDAAGHGFNLSRNPVRTPGHKTEVLTRHFQQNWGAPYKFVVNVLSKSFSDAPDFILRALMRMSWAGHKAVWSQPDDHSPPSPSELDGLTTFNELLSLGYMEGDSISYHDDGEGTLGPTVATLSLGSPALMSFRMKSRVAKDDREVLKFPIYHGDIVVMHGEDIHKYFEHKVDPLGKRRFALTSRYIDLDTLDPVTRDEAEKKGAIPQHAIKWVYDGQ</sequence>
<dbReference type="PANTHER" id="PTHR31573">
    <property type="entry name" value="ALPHA-KETOGLUTARATE-DEPENDENT DIOXYGENASE ALKB HOMOLOG 2"/>
    <property type="match status" value="1"/>
</dbReference>
<dbReference type="GO" id="GO:0008198">
    <property type="term" value="F:ferrous iron binding"/>
    <property type="evidence" value="ECO:0007669"/>
    <property type="project" value="TreeGrafter"/>
</dbReference>
<dbReference type="PANTHER" id="PTHR31573:SF4">
    <property type="entry name" value="FE2OG DIOXYGENASE DOMAIN-CONTAINING PROTEIN"/>
    <property type="match status" value="1"/>
</dbReference>
<evidence type="ECO:0000259" key="2">
    <source>
        <dbReference type="PROSITE" id="PS51471"/>
    </source>
</evidence>
<dbReference type="InterPro" id="IPR005123">
    <property type="entry name" value="Oxoglu/Fe-dep_dioxygenase_dom"/>
</dbReference>
<evidence type="ECO:0000313" key="4">
    <source>
        <dbReference type="Proteomes" id="UP000813385"/>
    </source>
</evidence>
<dbReference type="GO" id="GO:0006307">
    <property type="term" value="P:DNA alkylation repair"/>
    <property type="evidence" value="ECO:0007669"/>
    <property type="project" value="TreeGrafter"/>
</dbReference>
<keyword evidence="4" id="KW-1185">Reference proteome</keyword>
<comment type="caution">
    <text evidence="3">The sequence shown here is derived from an EMBL/GenBank/DDBJ whole genome shotgun (WGS) entry which is preliminary data.</text>
</comment>
<evidence type="ECO:0000313" key="3">
    <source>
        <dbReference type="EMBL" id="KAH7358508.1"/>
    </source>
</evidence>
<organism evidence="3 4">
    <name type="scientific">Plectosphaerella cucumerina</name>
    <dbReference type="NCBI Taxonomy" id="40658"/>
    <lineage>
        <taxon>Eukaryota</taxon>
        <taxon>Fungi</taxon>
        <taxon>Dikarya</taxon>
        <taxon>Ascomycota</taxon>
        <taxon>Pezizomycotina</taxon>
        <taxon>Sordariomycetes</taxon>
        <taxon>Hypocreomycetidae</taxon>
        <taxon>Glomerellales</taxon>
        <taxon>Plectosphaerellaceae</taxon>
        <taxon>Plectosphaerella</taxon>
    </lineage>
</organism>
<feature type="binding site" evidence="1">
    <location>
        <position position="522"/>
    </location>
    <ligand>
        <name>2-oxoglutarate</name>
        <dbReference type="ChEBI" id="CHEBI:16810"/>
    </ligand>
</feature>
<name>A0A8K0TFC0_9PEZI</name>
<dbReference type="InterPro" id="IPR027450">
    <property type="entry name" value="AlkB-like"/>
</dbReference>
<dbReference type="SUPFAM" id="SSF51197">
    <property type="entry name" value="Clavaminate synthase-like"/>
    <property type="match status" value="1"/>
</dbReference>
<feature type="binding site" evidence="1">
    <location>
        <position position="531"/>
    </location>
    <ligand>
        <name>2-oxoglutarate</name>
        <dbReference type="ChEBI" id="CHEBI:16810"/>
    </ligand>
</feature>
<dbReference type="Gene3D" id="2.60.120.590">
    <property type="entry name" value="Alpha-ketoglutarate-dependent dioxygenase AlkB-like"/>
    <property type="match status" value="1"/>
</dbReference>
<dbReference type="AlphaFoldDB" id="A0A8K0TFC0"/>
<dbReference type="OrthoDB" id="2163491at2759"/>
<dbReference type="PROSITE" id="PS51471">
    <property type="entry name" value="FE2OG_OXY"/>
    <property type="match status" value="1"/>
</dbReference>
<dbReference type="InterPro" id="IPR032852">
    <property type="entry name" value="ALKBH2"/>
</dbReference>
<evidence type="ECO:0000256" key="1">
    <source>
        <dbReference type="PIRSR" id="PIRSR632852-1"/>
    </source>
</evidence>
<dbReference type="GO" id="GO:0035516">
    <property type="term" value="F:broad specificity oxidative DNA demethylase activity"/>
    <property type="evidence" value="ECO:0007669"/>
    <property type="project" value="TreeGrafter"/>
</dbReference>
<dbReference type="Proteomes" id="UP000813385">
    <property type="component" value="Unassembled WGS sequence"/>
</dbReference>
<dbReference type="EMBL" id="JAGPXD010000004">
    <property type="protein sequence ID" value="KAH7358508.1"/>
    <property type="molecule type" value="Genomic_DNA"/>
</dbReference>
<feature type="domain" description="Fe2OG dioxygenase" evidence="2">
    <location>
        <begin position="513"/>
        <end position="610"/>
    </location>
</feature>
<dbReference type="GO" id="GO:0051747">
    <property type="term" value="F:cytosine C-5 DNA demethylase activity"/>
    <property type="evidence" value="ECO:0007669"/>
    <property type="project" value="TreeGrafter"/>
</dbReference>
<reference evidence="3" key="1">
    <citation type="journal article" date="2021" name="Nat. Commun.">
        <title>Genetic determinants of endophytism in the Arabidopsis root mycobiome.</title>
        <authorList>
            <person name="Mesny F."/>
            <person name="Miyauchi S."/>
            <person name="Thiergart T."/>
            <person name="Pickel B."/>
            <person name="Atanasova L."/>
            <person name="Karlsson M."/>
            <person name="Huettel B."/>
            <person name="Barry K.W."/>
            <person name="Haridas S."/>
            <person name="Chen C."/>
            <person name="Bauer D."/>
            <person name="Andreopoulos W."/>
            <person name="Pangilinan J."/>
            <person name="LaButti K."/>
            <person name="Riley R."/>
            <person name="Lipzen A."/>
            <person name="Clum A."/>
            <person name="Drula E."/>
            <person name="Henrissat B."/>
            <person name="Kohler A."/>
            <person name="Grigoriev I.V."/>
            <person name="Martin F.M."/>
            <person name="Hacquard S."/>
        </authorList>
    </citation>
    <scope>NUCLEOTIDE SEQUENCE</scope>
    <source>
        <strain evidence="3">MPI-CAGE-AT-0016</strain>
    </source>
</reference>
<proteinExistence type="predicted"/>
<dbReference type="Pfam" id="PF13532">
    <property type="entry name" value="2OG-FeII_Oxy_2"/>
    <property type="match status" value="1"/>
</dbReference>